<dbReference type="PROSITE" id="PS50404">
    <property type="entry name" value="GST_NTER"/>
    <property type="match status" value="1"/>
</dbReference>
<sequence>MTARSTSVEFPMSPILLYGIPAGCSFGSIVALEWTGRPYRLSRITMPGAVTSDAFLALNPVAETPAFVTANGDVLTESIAILGHIGAQALDRGLAFRQGSADFDRLNRMLAWLNTTFFNAFGALWYVYEHDTEGAEKAALQAYGRGKVLKAHRQLEALLERGEGPWLLGARRTLADAYFTGIARWADYHAVFERDAFPRVAALRARLADDAGVQFAHAIEENLPPPASSAFEGHVSLDDALASARGIVASARAV</sequence>
<feature type="transmembrane region" description="Helical" evidence="1">
    <location>
        <begin position="15"/>
        <end position="36"/>
    </location>
</feature>
<keyword evidence="4" id="KW-0808">Transferase</keyword>
<keyword evidence="1" id="KW-1133">Transmembrane helix</keyword>
<evidence type="ECO:0000259" key="2">
    <source>
        <dbReference type="PROSITE" id="PS50404"/>
    </source>
</evidence>
<dbReference type="EMBL" id="CP000378">
    <property type="protein sequence ID" value="ABF77706.1"/>
    <property type="molecule type" value="Genomic_DNA"/>
</dbReference>
<dbReference type="InterPro" id="IPR004045">
    <property type="entry name" value="Glutathione_S-Trfase_N"/>
</dbReference>
<dbReference type="SUPFAM" id="SSF47616">
    <property type="entry name" value="GST C-terminal domain-like"/>
    <property type="match status" value="1"/>
</dbReference>
<dbReference type="HOGENOM" id="CLU_011226_6_1_4"/>
<keyword evidence="1" id="KW-0812">Transmembrane</keyword>
<feature type="domain" description="GST N-terminal" evidence="2">
    <location>
        <begin position="12"/>
        <end position="93"/>
    </location>
</feature>
<dbReference type="PROSITE" id="PS50405">
    <property type="entry name" value="GST_CTER"/>
    <property type="match status" value="1"/>
</dbReference>
<protein>
    <submittedName>
        <fullName evidence="4">Glutathione S-transferase-like protein</fullName>
    </submittedName>
</protein>
<evidence type="ECO:0000259" key="3">
    <source>
        <dbReference type="PROSITE" id="PS50405"/>
    </source>
</evidence>
<dbReference type="GO" id="GO:0016740">
    <property type="term" value="F:transferase activity"/>
    <property type="evidence" value="ECO:0007669"/>
    <property type="project" value="UniProtKB-KW"/>
</dbReference>
<dbReference type="Pfam" id="PF13409">
    <property type="entry name" value="GST_N_2"/>
    <property type="match status" value="1"/>
</dbReference>
<dbReference type="PANTHER" id="PTHR44051:SF8">
    <property type="entry name" value="GLUTATHIONE S-TRANSFERASE GSTA"/>
    <property type="match status" value="1"/>
</dbReference>
<dbReference type="CDD" id="cd03057">
    <property type="entry name" value="GST_N_Beta"/>
    <property type="match status" value="1"/>
</dbReference>
<keyword evidence="1" id="KW-0472">Membrane</keyword>
<dbReference type="InterPro" id="IPR040079">
    <property type="entry name" value="Glutathione_S-Trfase"/>
</dbReference>
<dbReference type="PANTHER" id="PTHR44051">
    <property type="entry name" value="GLUTATHIONE S-TRANSFERASE-RELATED"/>
    <property type="match status" value="1"/>
</dbReference>
<dbReference type="InterPro" id="IPR010987">
    <property type="entry name" value="Glutathione-S-Trfase_C-like"/>
</dbReference>
<dbReference type="SUPFAM" id="SSF52833">
    <property type="entry name" value="Thioredoxin-like"/>
    <property type="match status" value="1"/>
</dbReference>
<accession>A0A0H2XS16</accession>
<proteinExistence type="predicted"/>
<dbReference type="InterPro" id="IPR036249">
    <property type="entry name" value="Thioredoxin-like_sf"/>
</dbReference>
<evidence type="ECO:0000313" key="4">
    <source>
        <dbReference type="EMBL" id="ABF77706.1"/>
    </source>
</evidence>
<dbReference type="Gene3D" id="3.40.30.10">
    <property type="entry name" value="Glutaredoxin"/>
    <property type="match status" value="1"/>
</dbReference>
<gene>
    <name evidence="4" type="ordered locus">Bcen_2808</name>
</gene>
<organism evidence="4">
    <name type="scientific">Burkholderia orbicola (strain AU 1054)</name>
    <dbReference type="NCBI Taxonomy" id="331271"/>
    <lineage>
        <taxon>Bacteria</taxon>
        <taxon>Pseudomonadati</taxon>
        <taxon>Pseudomonadota</taxon>
        <taxon>Betaproteobacteria</taxon>
        <taxon>Burkholderiales</taxon>
        <taxon>Burkholderiaceae</taxon>
        <taxon>Burkholderia</taxon>
        <taxon>Burkholderia cepacia complex</taxon>
        <taxon>Burkholderia orbicola</taxon>
    </lineage>
</organism>
<evidence type="ECO:0000256" key="1">
    <source>
        <dbReference type="SAM" id="Phobius"/>
    </source>
</evidence>
<dbReference type="InterPro" id="IPR036282">
    <property type="entry name" value="Glutathione-S-Trfase_C_sf"/>
</dbReference>
<dbReference type="SFLD" id="SFLDS00019">
    <property type="entry name" value="Glutathione_Transferase_(cytos"/>
    <property type="match status" value="1"/>
</dbReference>
<dbReference type="InterPro" id="IPR004046">
    <property type="entry name" value="GST_C"/>
</dbReference>
<name>A0A0H2XS16_BURO1</name>
<feature type="domain" description="GST C-terminal" evidence="3">
    <location>
        <begin position="99"/>
        <end position="226"/>
    </location>
</feature>
<dbReference type="Gene3D" id="1.20.1050.10">
    <property type="match status" value="1"/>
</dbReference>
<dbReference type="Pfam" id="PF00043">
    <property type="entry name" value="GST_C"/>
    <property type="match status" value="1"/>
</dbReference>
<reference evidence="4" key="1">
    <citation type="submission" date="2006-05" db="EMBL/GenBank/DDBJ databases">
        <title>Complete sequence of chromosome 1 of Burkholderia cenocepacia AU 1054.</title>
        <authorList>
            <consortium name="US DOE Joint Genome Institute"/>
            <person name="Copeland A."/>
            <person name="Lucas S."/>
            <person name="Lapidus A."/>
            <person name="Barry K."/>
            <person name="Detter J.C."/>
            <person name="Glavina del Rio T."/>
            <person name="Hammon N."/>
            <person name="Israni S."/>
            <person name="Dalin E."/>
            <person name="Tice H."/>
            <person name="Pitluck S."/>
            <person name="Chain P."/>
            <person name="Malfatti S."/>
            <person name="Shin M."/>
            <person name="Vergez L."/>
            <person name="Schmutz J."/>
            <person name="Larimer F."/>
            <person name="Land M."/>
            <person name="Hauser L."/>
            <person name="Kyrpides N."/>
            <person name="Lykidis A."/>
            <person name="LiPuma J.J."/>
            <person name="Konstantinidis K."/>
            <person name="Tiedje J.M."/>
            <person name="Richardson P."/>
        </authorList>
    </citation>
    <scope>NUCLEOTIDE SEQUENCE [LARGE SCALE GENOMIC DNA]</scope>
    <source>
        <strain evidence="4">AU 1054</strain>
    </source>
</reference>
<dbReference type="AlphaFoldDB" id="A0A0H2XS16"/>